<feature type="region of interest" description="Disordered" evidence="5">
    <location>
        <begin position="447"/>
        <end position="471"/>
    </location>
</feature>
<keyword evidence="4" id="KW-0539">Nucleus</keyword>
<keyword evidence="9" id="KW-1185">Reference proteome</keyword>
<dbReference type="AlphaFoldDB" id="A0A4Q2CZS0"/>
<dbReference type="EMBL" id="SDEE01001469">
    <property type="protein sequence ID" value="RXW12009.1"/>
    <property type="molecule type" value="Genomic_DNA"/>
</dbReference>
<protein>
    <recommendedName>
        <fullName evidence="10">Homeobox domain-containing protein</fullName>
    </recommendedName>
</protein>
<feature type="compositionally biased region" description="Basic residues" evidence="5">
    <location>
        <begin position="173"/>
        <end position="183"/>
    </location>
</feature>
<comment type="similarity">
    <text evidence="1">Belongs to the TALE/M-ATYP homeobox family.</text>
</comment>
<keyword evidence="2" id="KW-0238">DNA-binding</keyword>
<feature type="domain" description="Mating-type protein C-terminal" evidence="7">
    <location>
        <begin position="126"/>
        <end position="380"/>
    </location>
</feature>
<evidence type="ECO:0000256" key="3">
    <source>
        <dbReference type="ARBA" id="ARBA00023155"/>
    </source>
</evidence>
<evidence type="ECO:0000256" key="2">
    <source>
        <dbReference type="ARBA" id="ARBA00023125"/>
    </source>
</evidence>
<dbReference type="InterPro" id="IPR009057">
    <property type="entry name" value="Homeodomain-like_sf"/>
</dbReference>
<dbReference type="CDD" id="cd00086">
    <property type="entry name" value="homeodomain"/>
    <property type="match status" value="1"/>
</dbReference>
<dbReference type="Pfam" id="PF05920">
    <property type="entry name" value="Homeobox_KN"/>
    <property type="match status" value="1"/>
</dbReference>
<evidence type="ECO:0000256" key="1">
    <source>
        <dbReference type="ARBA" id="ARBA00005800"/>
    </source>
</evidence>
<evidence type="ECO:0000256" key="5">
    <source>
        <dbReference type="SAM" id="MobiDB-lite"/>
    </source>
</evidence>
<evidence type="ECO:0008006" key="10">
    <source>
        <dbReference type="Google" id="ProtNLM"/>
    </source>
</evidence>
<accession>A0A4Q2CZS0</accession>
<dbReference type="SUPFAM" id="SSF46689">
    <property type="entry name" value="Homeodomain-like"/>
    <property type="match status" value="1"/>
</dbReference>
<proteinExistence type="inferred from homology"/>
<feature type="region of interest" description="Disordered" evidence="5">
    <location>
        <begin position="167"/>
        <end position="316"/>
    </location>
</feature>
<dbReference type="Proteomes" id="UP000290288">
    <property type="component" value="Unassembled WGS sequence"/>
</dbReference>
<dbReference type="InterPro" id="IPR008422">
    <property type="entry name" value="KN_HD"/>
</dbReference>
<reference evidence="8 9" key="1">
    <citation type="submission" date="2019-01" db="EMBL/GenBank/DDBJ databases">
        <title>Draft genome sequence of Psathyrella aberdarensis IHI B618.</title>
        <authorList>
            <person name="Buettner E."/>
            <person name="Kellner H."/>
        </authorList>
    </citation>
    <scope>NUCLEOTIDE SEQUENCE [LARGE SCALE GENOMIC DNA]</scope>
    <source>
        <strain evidence="8 9">IHI B618</strain>
    </source>
</reference>
<feature type="compositionally biased region" description="Low complexity" evidence="5">
    <location>
        <begin position="265"/>
        <end position="278"/>
    </location>
</feature>
<feature type="compositionally biased region" description="Basic and acidic residues" evidence="5">
    <location>
        <begin position="294"/>
        <end position="303"/>
    </location>
</feature>
<sequence>MQLQARSDSLSEQLHLDLQDTMSQASSLDCNAAEPRVTAHPPYLEQASRWLYDNLHNPYPSAETRRRLARESFSPEKDISAWFVEARKRIGWNNLRKQEFSNKRSEIVDAATRFFKNDYKNPVPDRIESALVEIQMKAQRLHHDKFEESRLATTLDGMVKDMTADLKQQSLGRKSRNPSRTKVRPSLAYPSPESSPSRSPEPESPASIILYNDWPSDTPKRDRSCTPYDDFRDPSAERSLKRQRTMNGHFGLPSPAPSLLEEDLSSPSPESQSSLLDDASCSNFRRTSTKRKRQSLDSDDHSPSKRLNKAPTPTPDLLLSQVGNVPVPLPASILGSLAKDEWINASVLDTEIPGPVMLDSLNPSEPLELELFDFSTSYPLMQLGEPFGESQLQLSNIGQDTSFSWLDQNISSLFDFAGTDFQLEQTSSVSDGQPRVSLDPELWAPPQVSEGVASGMTDPSPIISTAAAPHLSQSDRAEKTKLLLDLEAQWLALRAELASAS</sequence>
<feature type="compositionally biased region" description="Basic and acidic residues" evidence="5">
    <location>
        <begin position="218"/>
        <end position="240"/>
    </location>
</feature>
<dbReference type="Pfam" id="PF12737">
    <property type="entry name" value="Mating_C"/>
    <property type="match status" value="1"/>
</dbReference>
<keyword evidence="3" id="KW-0371">Homeobox</keyword>
<organism evidence="8 9">
    <name type="scientific">Candolleomyces aberdarensis</name>
    <dbReference type="NCBI Taxonomy" id="2316362"/>
    <lineage>
        <taxon>Eukaryota</taxon>
        <taxon>Fungi</taxon>
        <taxon>Dikarya</taxon>
        <taxon>Basidiomycota</taxon>
        <taxon>Agaricomycotina</taxon>
        <taxon>Agaricomycetes</taxon>
        <taxon>Agaricomycetidae</taxon>
        <taxon>Agaricales</taxon>
        <taxon>Agaricineae</taxon>
        <taxon>Psathyrellaceae</taxon>
        <taxon>Candolleomyces</taxon>
    </lineage>
</organism>
<evidence type="ECO:0000256" key="4">
    <source>
        <dbReference type="ARBA" id="ARBA00023242"/>
    </source>
</evidence>
<name>A0A4Q2CZS0_9AGAR</name>
<dbReference type="InterPro" id="IPR024441">
    <property type="entry name" value="Homeodomain1_C"/>
</dbReference>
<dbReference type="GO" id="GO:0003677">
    <property type="term" value="F:DNA binding"/>
    <property type="evidence" value="ECO:0007669"/>
    <property type="project" value="UniProtKB-KW"/>
</dbReference>
<evidence type="ECO:0000259" key="6">
    <source>
        <dbReference type="Pfam" id="PF05920"/>
    </source>
</evidence>
<dbReference type="GO" id="GO:0006355">
    <property type="term" value="P:regulation of DNA-templated transcription"/>
    <property type="evidence" value="ECO:0007669"/>
    <property type="project" value="InterPro"/>
</dbReference>
<comment type="caution">
    <text evidence="8">The sequence shown here is derived from an EMBL/GenBank/DDBJ whole genome shotgun (WGS) entry which is preliminary data.</text>
</comment>
<dbReference type="InterPro" id="IPR001356">
    <property type="entry name" value="HD"/>
</dbReference>
<feature type="domain" description="KN homeodomain" evidence="6">
    <location>
        <begin position="50"/>
        <end position="89"/>
    </location>
</feature>
<dbReference type="OrthoDB" id="250329at2759"/>
<gene>
    <name evidence="8" type="ORF">EST38_g13846</name>
</gene>
<dbReference type="Gene3D" id="1.10.10.60">
    <property type="entry name" value="Homeodomain-like"/>
    <property type="match status" value="1"/>
</dbReference>
<evidence type="ECO:0000259" key="7">
    <source>
        <dbReference type="Pfam" id="PF12737"/>
    </source>
</evidence>
<dbReference type="STRING" id="2316362.A0A4Q2CZS0"/>
<evidence type="ECO:0000313" key="9">
    <source>
        <dbReference type="Proteomes" id="UP000290288"/>
    </source>
</evidence>
<evidence type="ECO:0000313" key="8">
    <source>
        <dbReference type="EMBL" id="RXW12009.1"/>
    </source>
</evidence>